<protein>
    <submittedName>
        <fullName evidence="3">Epoxide hydrolase</fullName>
    </submittedName>
</protein>
<dbReference type="Proteomes" id="UP000219329">
    <property type="component" value="Unassembled WGS sequence"/>
</dbReference>
<evidence type="ECO:0000256" key="1">
    <source>
        <dbReference type="ARBA" id="ARBA00022801"/>
    </source>
</evidence>
<dbReference type="PRINTS" id="PR00412">
    <property type="entry name" value="EPOXHYDRLASE"/>
</dbReference>
<organism evidence="3 4">
    <name type="scientific">OM182 bacterium MED-G28</name>
    <dbReference type="NCBI Taxonomy" id="1986256"/>
    <lineage>
        <taxon>Bacteria</taxon>
        <taxon>Pseudomonadati</taxon>
        <taxon>Pseudomonadota</taxon>
        <taxon>Gammaproteobacteria</taxon>
        <taxon>OMG group</taxon>
        <taxon>OM182 clade</taxon>
    </lineage>
</organism>
<dbReference type="InterPro" id="IPR029058">
    <property type="entry name" value="AB_hydrolase_fold"/>
</dbReference>
<evidence type="ECO:0000313" key="3">
    <source>
        <dbReference type="EMBL" id="PDH33837.1"/>
    </source>
</evidence>
<dbReference type="GO" id="GO:0016787">
    <property type="term" value="F:hydrolase activity"/>
    <property type="evidence" value="ECO:0007669"/>
    <property type="project" value="UniProtKB-KW"/>
</dbReference>
<dbReference type="InterPro" id="IPR000639">
    <property type="entry name" value="Epox_hydrolase-like"/>
</dbReference>
<reference evidence="3 4" key="1">
    <citation type="submission" date="2017-08" db="EMBL/GenBank/DDBJ databases">
        <title>Fine stratification of microbial communities through a metagenomic profile of the photic zone.</title>
        <authorList>
            <person name="Haro-Moreno J.M."/>
            <person name="Lopez-Perez M."/>
            <person name="De La Torre J."/>
            <person name="Picazo A."/>
            <person name="Camacho A."/>
            <person name="Rodriguez-Valera F."/>
        </authorList>
    </citation>
    <scope>NUCLEOTIDE SEQUENCE [LARGE SCALE GENOMIC DNA]</scope>
    <source>
        <strain evidence="3">MED-G28</strain>
    </source>
</reference>
<dbReference type="Gene3D" id="3.40.50.1820">
    <property type="entry name" value="alpha/beta hydrolase"/>
    <property type="match status" value="1"/>
</dbReference>
<proteinExistence type="predicted"/>
<accession>A0A2A5WC45</accession>
<dbReference type="AlphaFoldDB" id="A0A2A5WC45"/>
<feature type="domain" description="AB hydrolase-1" evidence="2">
    <location>
        <begin position="75"/>
        <end position="354"/>
    </location>
</feature>
<comment type="caution">
    <text evidence="3">The sequence shown here is derived from an EMBL/GenBank/DDBJ whole genome shotgun (WGS) entry which is preliminary data.</text>
</comment>
<dbReference type="Pfam" id="PF00561">
    <property type="entry name" value="Abhydrolase_1"/>
    <property type="match status" value="1"/>
</dbReference>
<sequence length="372" mass="41228">MGTIIRILLKLRCPMPFTRRNFMQKSVIAGLGTTTLSMHSHGASNEVRPAPMMPAPNFVETNGINMAVYEKGTGPAVVFCHGWPELAFSWRDQIDAVADAGYHAIAPDQRGFGLTGGPEDPMQYDLGIFCDDLVGMMDAKDIEKAVFCGHDWGGAVVWAMPMLHPDRCLGVIGLNTAASRPASLPPVEGSEPSLIMMSPRYYFATFQQPGYAESILETNVRKVFDFMLSRGGIWDTEAFAQLPEDSDERRMDLLAMLQRDNPPGEPFMSDDVMKYFTDTYTATGFTKGLNWYRAAGRIGSVMADAESRIEVPSLYIGAENDVILPPSSADGMEDFISDLEKHTVLDSGHWTQQEQPEEVNRVIVEWLNRKIA</sequence>
<dbReference type="EMBL" id="NTJZ01000006">
    <property type="protein sequence ID" value="PDH33837.1"/>
    <property type="molecule type" value="Genomic_DNA"/>
</dbReference>
<dbReference type="InterPro" id="IPR000073">
    <property type="entry name" value="AB_hydrolase_1"/>
</dbReference>
<evidence type="ECO:0000313" key="4">
    <source>
        <dbReference type="Proteomes" id="UP000219329"/>
    </source>
</evidence>
<gene>
    <name evidence="3" type="ORF">CNF02_07360</name>
</gene>
<name>A0A2A5WC45_9GAMM</name>
<dbReference type="SUPFAM" id="SSF53474">
    <property type="entry name" value="alpha/beta-Hydrolases"/>
    <property type="match status" value="1"/>
</dbReference>
<dbReference type="PANTHER" id="PTHR43329">
    <property type="entry name" value="EPOXIDE HYDROLASE"/>
    <property type="match status" value="1"/>
</dbReference>
<keyword evidence="1 3" id="KW-0378">Hydrolase</keyword>
<evidence type="ECO:0000259" key="2">
    <source>
        <dbReference type="Pfam" id="PF00561"/>
    </source>
</evidence>